<evidence type="ECO:0000259" key="6">
    <source>
        <dbReference type="Pfam" id="PF08100"/>
    </source>
</evidence>
<keyword evidence="1 7" id="KW-0489">Methyltransferase</keyword>
<dbReference type="SUPFAM" id="SSF46785">
    <property type="entry name" value="Winged helix' DNA-binding domain"/>
    <property type="match status" value="1"/>
</dbReference>
<feature type="domain" description="O-methyltransferase dimerisation" evidence="6">
    <location>
        <begin position="26"/>
        <end position="101"/>
    </location>
</feature>
<sequence length="303" mass="32284">MAVVATSGPRALLRRWHRRRPEPSMLDLIQGHRIAAAIHVAARLGIADVLAAGPRTPGEIALRVDADPDGVRRLLRALAAAEIFAVRPDGRYELTPPADTLRADHPESLRPAALFWGGPPQWENWGTLLDVVREGAPVLPAPQGGDEPVGPPEPVVAAYDFTGTGTVVEVGGRGELLAAVLRAAPHARGTLHDPAEGPLPADADCYLLKNVLHDHPEAPALRILRGVREAIAPHGRLLVVEAVLPEGNTPHPAKMTDLEKLLTVGGRERTERDHRALLAQAGFELARIIPTASPLSILVALPA</sequence>
<dbReference type="InterPro" id="IPR029063">
    <property type="entry name" value="SAM-dependent_MTases_sf"/>
</dbReference>
<evidence type="ECO:0000256" key="1">
    <source>
        <dbReference type="ARBA" id="ARBA00022603"/>
    </source>
</evidence>
<dbReference type="InterPro" id="IPR036388">
    <property type="entry name" value="WH-like_DNA-bd_sf"/>
</dbReference>
<dbReference type="AlphaFoldDB" id="A0A1G7QXE5"/>
<dbReference type="PIRSF" id="PIRSF005739">
    <property type="entry name" value="O-mtase"/>
    <property type="match status" value="1"/>
</dbReference>
<dbReference type="InterPro" id="IPR001077">
    <property type="entry name" value="COMT_C"/>
</dbReference>
<dbReference type="SUPFAM" id="SSF53335">
    <property type="entry name" value="S-adenosyl-L-methionine-dependent methyltransferases"/>
    <property type="match status" value="1"/>
</dbReference>
<dbReference type="PROSITE" id="PS51683">
    <property type="entry name" value="SAM_OMT_II"/>
    <property type="match status" value="1"/>
</dbReference>
<organism evidence="7 8">
    <name type="scientific">Pseudonocardia oroxyli</name>
    <dbReference type="NCBI Taxonomy" id="366584"/>
    <lineage>
        <taxon>Bacteria</taxon>
        <taxon>Bacillati</taxon>
        <taxon>Actinomycetota</taxon>
        <taxon>Actinomycetes</taxon>
        <taxon>Pseudonocardiales</taxon>
        <taxon>Pseudonocardiaceae</taxon>
        <taxon>Pseudonocardia</taxon>
    </lineage>
</organism>
<dbReference type="Pfam" id="PF00891">
    <property type="entry name" value="Methyltransf_2"/>
    <property type="match status" value="1"/>
</dbReference>
<dbReference type="Proteomes" id="UP000198967">
    <property type="component" value="Unassembled WGS sequence"/>
</dbReference>
<evidence type="ECO:0000256" key="4">
    <source>
        <dbReference type="PIRSR" id="PIRSR005739-1"/>
    </source>
</evidence>
<feature type="active site" description="Proton acceptor" evidence="4">
    <location>
        <position position="213"/>
    </location>
</feature>
<dbReference type="PANTHER" id="PTHR43712">
    <property type="entry name" value="PUTATIVE (AFU_ORTHOLOGUE AFUA_4G14580)-RELATED"/>
    <property type="match status" value="1"/>
</dbReference>
<keyword evidence="2 7" id="KW-0808">Transferase</keyword>
<dbReference type="InterPro" id="IPR036390">
    <property type="entry name" value="WH_DNA-bd_sf"/>
</dbReference>
<accession>A0A1G7QXE5</accession>
<dbReference type="STRING" id="366584.SAMN05216377_108213"/>
<keyword evidence="8" id="KW-1185">Reference proteome</keyword>
<dbReference type="InterPro" id="IPR016461">
    <property type="entry name" value="COMT-like"/>
</dbReference>
<proteinExistence type="predicted"/>
<feature type="domain" description="O-methyltransferase C-terminal" evidence="5">
    <location>
        <begin position="198"/>
        <end position="284"/>
    </location>
</feature>
<protein>
    <submittedName>
        <fullName evidence="7">Hydroxyneurosporene-O-methyltransferase</fullName>
    </submittedName>
</protein>
<dbReference type="GO" id="GO:0008171">
    <property type="term" value="F:O-methyltransferase activity"/>
    <property type="evidence" value="ECO:0007669"/>
    <property type="project" value="InterPro"/>
</dbReference>
<dbReference type="Gene3D" id="1.10.10.10">
    <property type="entry name" value="Winged helix-like DNA-binding domain superfamily/Winged helix DNA-binding domain"/>
    <property type="match status" value="1"/>
</dbReference>
<dbReference type="PANTHER" id="PTHR43712:SF2">
    <property type="entry name" value="O-METHYLTRANSFERASE CICE"/>
    <property type="match status" value="1"/>
</dbReference>
<dbReference type="EMBL" id="FNBE01000008">
    <property type="protein sequence ID" value="SDG03172.1"/>
    <property type="molecule type" value="Genomic_DNA"/>
</dbReference>
<dbReference type="Pfam" id="PF08100">
    <property type="entry name" value="Dimerisation"/>
    <property type="match status" value="1"/>
</dbReference>
<reference evidence="7 8" key="1">
    <citation type="submission" date="2016-10" db="EMBL/GenBank/DDBJ databases">
        <authorList>
            <person name="de Groot N.N."/>
        </authorList>
    </citation>
    <scope>NUCLEOTIDE SEQUENCE [LARGE SCALE GENOMIC DNA]</scope>
    <source>
        <strain evidence="7 8">CGMCC 4.3143</strain>
    </source>
</reference>
<dbReference type="Gene3D" id="3.40.50.150">
    <property type="entry name" value="Vaccinia Virus protein VP39"/>
    <property type="match status" value="2"/>
</dbReference>
<gene>
    <name evidence="7" type="ORF">SAMN05216377_108213</name>
</gene>
<evidence type="ECO:0000313" key="7">
    <source>
        <dbReference type="EMBL" id="SDG03172.1"/>
    </source>
</evidence>
<evidence type="ECO:0000259" key="5">
    <source>
        <dbReference type="Pfam" id="PF00891"/>
    </source>
</evidence>
<name>A0A1G7QXE5_PSEOR</name>
<evidence type="ECO:0000313" key="8">
    <source>
        <dbReference type="Proteomes" id="UP000198967"/>
    </source>
</evidence>
<evidence type="ECO:0000256" key="2">
    <source>
        <dbReference type="ARBA" id="ARBA00022679"/>
    </source>
</evidence>
<dbReference type="InterPro" id="IPR012967">
    <property type="entry name" value="COMT_dimerisation"/>
</dbReference>
<keyword evidence="3" id="KW-0949">S-adenosyl-L-methionine</keyword>
<evidence type="ECO:0000256" key="3">
    <source>
        <dbReference type="ARBA" id="ARBA00022691"/>
    </source>
</evidence>
<dbReference type="GO" id="GO:0032259">
    <property type="term" value="P:methylation"/>
    <property type="evidence" value="ECO:0007669"/>
    <property type="project" value="UniProtKB-KW"/>
</dbReference>
<dbReference type="GO" id="GO:0046983">
    <property type="term" value="F:protein dimerization activity"/>
    <property type="evidence" value="ECO:0007669"/>
    <property type="project" value="InterPro"/>
</dbReference>